<dbReference type="EMBL" id="QGMJ01000323">
    <property type="protein sequence ID" value="TVY37834.1"/>
    <property type="molecule type" value="Genomic_DNA"/>
</dbReference>
<organism evidence="1 2">
    <name type="scientific">Lachnellula subtilissima</name>
    <dbReference type="NCBI Taxonomy" id="602034"/>
    <lineage>
        <taxon>Eukaryota</taxon>
        <taxon>Fungi</taxon>
        <taxon>Dikarya</taxon>
        <taxon>Ascomycota</taxon>
        <taxon>Pezizomycotina</taxon>
        <taxon>Leotiomycetes</taxon>
        <taxon>Helotiales</taxon>
        <taxon>Lachnaceae</taxon>
        <taxon>Lachnellula</taxon>
    </lineage>
</organism>
<name>A0A8H8RN64_9HELO</name>
<reference evidence="1 2" key="1">
    <citation type="submission" date="2018-05" db="EMBL/GenBank/DDBJ databases">
        <title>Genome sequencing and assembly of the regulated plant pathogen Lachnellula willkommii and related sister species for the development of diagnostic species identification markers.</title>
        <authorList>
            <person name="Giroux E."/>
            <person name="Bilodeau G."/>
        </authorList>
    </citation>
    <scope>NUCLEOTIDE SEQUENCE [LARGE SCALE GENOMIC DNA]</scope>
    <source>
        <strain evidence="1 2">CBS 197.66</strain>
    </source>
</reference>
<dbReference type="Proteomes" id="UP000462212">
    <property type="component" value="Unassembled WGS sequence"/>
</dbReference>
<dbReference type="OrthoDB" id="3470584at2759"/>
<dbReference type="AlphaFoldDB" id="A0A8H8RN64"/>
<proteinExistence type="predicted"/>
<sequence length="63" mass="6765">MTQLMLRGGGTIKVGAKILTNVIQAGWTGKAALTKLSRVKERVETIIGAADPEDALEASEEYY</sequence>
<gene>
    <name evidence="1" type="ORF">LSUB1_G005284</name>
</gene>
<comment type="caution">
    <text evidence="1">The sequence shown here is derived from an EMBL/GenBank/DDBJ whole genome shotgun (WGS) entry which is preliminary data.</text>
</comment>
<protein>
    <submittedName>
        <fullName evidence="1">Uncharacterized protein</fullName>
    </submittedName>
</protein>
<evidence type="ECO:0000313" key="1">
    <source>
        <dbReference type="EMBL" id="TVY37834.1"/>
    </source>
</evidence>
<keyword evidence="2" id="KW-1185">Reference proteome</keyword>
<evidence type="ECO:0000313" key="2">
    <source>
        <dbReference type="Proteomes" id="UP000462212"/>
    </source>
</evidence>
<accession>A0A8H8RN64</accession>